<name>A0ABQ9X4N2_9EUKA</name>
<evidence type="ECO:0000256" key="1">
    <source>
        <dbReference type="SAM" id="Phobius"/>
    </source>
</evidence>
<dbReference type="EMBL" id="JARBJD010000253">
    <property type="protein sequence ID" value="KAK2945611.1"/>
    <property type="molecule type" value="Genomic_DNA"/>
</dbReference>
<keyword evidence="1" id="KW-1133">Transmembrane helix</keyword>
<sequence length="233" mass="26631">MTETAEIAQAPTTANQTSKSRDWILSTVFTFNKSPLWLIISLAYHGVWGLLCFILGLTSLGFTQYGPAYFFDTEGVMIQPKFGQTYLIADGFIHILCALLSFLLTTQSKNAISGLQTIETPLIGIRQTEMRELPGKRGFLYNMFSQATLLLFSFSLTFYNVFQLPRLFLYTLAELTFEMTSMTYIGVFVAFNIVLRIIEYLFHFWRFISVLASLLYWEDLFQGNKSEDPAKIS</sequence>
<evidence type="ECO:0000313" key="2">
    <source>
        <dbReference type="EMBL" id="KAK2945611.1"/>
    </source>
</evidence>
<reference evidence="2 3" key="1">
    <citation type="journal article" date="2022" name="bioRxiv">
        <title>Genomics of Preaxostyla Flagellates Illuminates Evolutionary Transitions and the Path Towards Mitochondrial Loss.</title>
        <authorList>
            <person name="Novak L.V.F."/>
            <person name="Treitli S.C."/>
            <person name="Pyrih J."/>
            <person name="Halakuc P."/>
            <person name="Pipaliya S.V."/>
            <person name="Vacek V."/>
            <person name="Brzon O."/>
            <person name="Soukal P."/>
            <person name="Eme L."/>
            <person name="Dacks J.B."/>
            <person name="Karnkowska A."/>
            <person name="Elias M."/>
            <person name="Hampl V."/>
        </authorList>
    </citation>
    <scope>NUCLEOTIDE SEQUENCE [LARGE SCALE GENOMIC DNA]</scope>
    <source>
        <strain evidence="2">NAU3</strain>
        <tissue evidence="2">Gut</tissue>
    </source>
</reference>
<keyword evidence="1" id="KW-0472">Membrane</keyword>
<proteinExistence type="predicted"/>
<evidence type="ECO:0000313" key="3">
    <source>
        <dbReference type="Proteomes" id="UP001281761"/>
    </source>
</evidence>
<feature type="transmembrane region" description="Helical" evidence="1">
    <location>
        <begin position="182"/>
        <end position="202"/>
    </location>
</feature>
<keyword evidence="3" id="KW-1185">Reference proteome</keyword>
<comment type="caution">
    <text evidence="2">The sequence shown here is derived from an EMBL/GenBank/DDBJ whole genome shotgun (WGS) entry which is preliminary data.</text>
</comment>
<feature type="transmembrane region" description="Helical" evidence="1">
    <location>
        <begin position="139"/>
        <end position="162"/>
    </location>
</feature>
<organism evidence="2 3">
    <name type="scientific">Blattamonas nauphoetae</name>
    <dbReference type="NCBI Taxonomy" id="2049346"/>
    <lineage>
        <taxon>Eukaryota</taxon>
        <taxon>Metamonada</taxon>
        <taxon>Preaxostyla</taxon>
        <taxon>Oxymonadida</taxon>
        <taxon>Blattamonas</taxon>
    </lineage>
</organism>
<feature type="transmembrane region" description="Helical" evidence="1">
    <location>
        <begin position="36"/>
        <end position="62"/>
    </location>
</feature>
<dbReference type="Proteomes" id="UP001281761">
    <property type="component" value="Unassembled WGS sequence"/>
</dbReference>
<keyword evidence="1" id="KW-0812">Transmembrane</keyword>
<gene>
    <name evidence="2" type="ORF">BLNAU_19466</name>
</gene>
<accession>A0ABQ9X4N2</accession>
<feature type="transmembrane region" description="Helical" evidence="1">
    <location>
        <begin position="82"/>
        <end position="104"/>
    </location>
</feature>
<protein>
    <submittedName>
        <fullName evidence="2">Uncharacterized protein</fullName>
    </submittedName>
</protein>